<feature type="coiled-coil region" evidence="1">
    <location>
        <begin position="390"/>
        <end position="417"/>
    </location>
</feature>
<organism evidence="3">
    <name type="scientific">Spongospora subterranea</name>
    <dbReference type="NCBI Taxonomy" id="70186"/>
    <lineage>
        <taxon>Eukaryota</taxon>
        <taxon>Sar</taxon>
        <taxon>Rhizaria</taxon>
        <taxon>Endomyxa</taxon>
        <taxon>Phytomyxea</taxon>
        <taxon>Plasmodiophorida</taxon>
        <taxon>Plasmodiophoridae</taxon>
        <taxon>Spongospora</taxon>
    </lineage>
</organism>
<feature type="compositionally biased region" description="Polar residues" evidence="2">
    <location>
        <begin position="464"/>
        <end position="474"/>
    </location>
</feature>
<evidence type="ECO:0000313" key="3">
    <source>
        <dbReference type="EMBL" id="CRZ05958.1"/>
    </source>
</evidence>
<feature type="coiled-coil region" evidence="1">
    <location>
        <begin position="145"/>
        <end position="245"/>
    </location>
</feature>
<evidence type="ECO:0000256" key="2">
    <source>
        <dbReference type="SAM" id="MobiDB-lite"/>
    </source>
</evidence>
<protein>
    <submittedName>
        <fullName evidence="3">Uncharacterized protein</fullName>
    </submittedName>
</protein>
<keyword evidence="1" id="KW-0175">Coiled coil</keyword>
<feature type="compositionally biased region" description="Low complexity" evidence="2">
    <location>
        <begin position="528"/>
        <end position="538"/>
    </location>
</feature>
<proteinExistence type="predicted"/>
<evidence type="ECO:0000256" key="1">
    <source>
        <dbReference type="SAM" id="Coils"/>
    </source>
</evidence>
<reference evidence="3" key="1">
    <citation type="submission" date="2015-04" db="EMBL/GenBank/DDBJ databases">
        <title>The genome sequence of the plant pathogenic Rhizarian Plasmodiophora brassicae reveals insights in its biotrophic life cycle and the origin of chitin synthesis.</title>
        <authorList>
            <person name="Schwelm A."/>
            <person name="Fogelqvist J."/>
            <person name="Knaust A."/>
            <person name="Julke S."/>
            <person name="Lilja T."/>
            <person name="Dhandapani V."/>
            <person name="Bonilla-Rosso G."/>
            <person name="Karlsson M."/>
            <person name="Shevchenko A."/>
            <person name="Choi S.R."/>
            <person name="Kim H.G."/>
            <person name="Park J.Y."/>
            <person name="Lim Y.P."/>
            <person name="Ludwig-Muller J."/>
            <person name="Dixelius C."/>
        </authorList>
    </citation>
    <scope>NUCLEOTIDE SEQUENCE</scope>
    <source>
        <tissue evidence="3">Potato root galls</tissue>
    </source>
</reference>
<feature type="compositionally biased region" description="Polar residues" evidence="2">
    <location>
        <begin position="432"/>
        <end position="452"/>
    </location>
</feature>
<feature type="region of interest" description="Disordered" evidence="2">
    <location>
        <begin position="424"/>
        <end position="474"/>
    </location>
</feature>
<dbReference type="AlphaFoldDB" id="A0A0H5QVE1"/>
<accession>A0A0H5QVE1</accession>
<dbReference type="EMBL" id="HACM01005516">
    <property type="protein sequence ID" value="CRZ05958.1"/>
    <property type="molecule type" value="Transcribed_RNA"/>
</dbReference>
<feature type="region of interest" description="Disordered" evidence="2">
    <location>
        <begin position="513"/>
        <end position="538"/>
    </location>
</feature>
<sequence>MSSDGLTHFIVGLCNNFTVDYSEITGNVITSQSVLEGCCKLEAAFHDHAYSEKETLWRIQMRIMAMAGPEHVINELDSPESAAKTLLVHACKGKFRSKVIAMIMQFKEEEQQQLMSIIKAVNLQSACRRIKFDDPPDPKAASPELERLRARIQVAEFEAKDLKKSYEMQRAQLQGELSTRAEEAHRARTVIASLQDELDIAREQLQQIPNLKSTILQLETRFNTVEQLESRLQKSYDELAAARLSISRQDSELSVLKTQCALLQSYRDTIVKQDANIHEIGAEKEMLLFNNSRLTNELAATTSDNRVLRDQLDGLQKAALAQSLRAPITSAASKPAAIDLMESEIHRLKSELILLTEQLASSTLQTQDSVLTIERLKLEEDKNAGLLSRLSAAQTKMNELNGNLATIRKENESLHELLIIESRKENEPDSVNHGTRLSQNSRSKEQSPTQSDVVKPGPARNDKATLTSPITPVDNQSAQYHQEIALMSSAVHNLVIEYQRRVFNSSRTCLSNESLPFSVSSRPRRSSTPRNPQSFITR</sequence>
<name>A0A0H5QVE1_9EUKA</name>